<dbReference type="SUPFAM" id="SSF46689">
    <property type="entry name" value="Homeodomain-like"/>
    <property type="match status" value="2"/>
</dbReference>
<sequence length="132" mass="15457">MDIHAACMHQLMQWIEDNIEQRLILETVARRVGYSQWHLQRLFRSHTGIALGTYIRERKLTASAIALVNSNMPLMEIAIKYGFESQQTWCRTFRRMYHLPPGAFRRKYQHSLPEIDGPTSLLMLQAQTRQAA</sequence>
<evidence type="ECO:0000256" key="2">
    <source>
        <dbReference type="ARBA" id="ARBA00023125"/>
    </source>
</evidence>
<keyword evidence="3" id="KW-0804">Transcription</keyword>
<dbReference type="SMART" id="SM00342">
    <property type="entry name" value="HTH_ARAC"/>
    <property type="match status" value="1"/>
</dbReference>
<feature type="domain" description="HTH araC/xylS-type" evidence="4">
    <location>
        <begin position="9"/>
        <end position="107"/>
    </location>
</feature>
<evidence type="ECO:0000256" key="3">
    <source>
        <dbReference type="ARBA" id="ARBA00023163"/>
    </source>
</evidence>
<dbReference type="GO" id="GO:0043565">
    <property type="term" value="F:sequence-specific DNA binding"/>
    <property type="evidence" value="ECO:0007669"/>
    <property type="project" value="InterPro"/>
</dbReference>
<accession>A0A0B1R8U0</accession>
<proteinExistence type="predicted"/>
<dbReference type="GO" id="GO:0003700">
    <property type="term" value="F:DNA-binding transcription factor activity"/>
    <property type="evidence" value="ECO:0007669"/>
    <property type="project" value="InterPro"/>
</dbReference>
<dbReference type="Pfam" id="PF12833">
    <property type="entry name" value="HTH_18"/>
    <property type="match status" value="1"/>
</dbReference>
<evidence type="ECO:0000313" key="5">
    <source>
        <dbReference type="EMBL" id="KHJ69463.1"/>
    </source>
</evidence>
<reference evidence="5 6" key="1">
    <citation type="submission" date="2014-11" db="EMBL/GenBank/DDBJ databases">
        <title>Genome sequencing of Pantoea rodasii ND03.</title>
        <authorList>
            <person name="Muhamad Yunos N.Y."/>
            <person name="Chan K.-G."/>
        </authorList>
    </citation>
    <scope>NUCLEOTIDE SEQUENCE [LARGE SCALE GENOMIC DNA]</scope>
    <source>
        <strain evidence="5 6">ND03</strain>
    </source>
</reference>
<keyword evidence="1" id="KW-0805">Transcription regulation</keyword>
<dbReference type="EMBL" id="JTJJ01000015">
    <property type="protein sequence ID" value="KHJ69463.1"/>
    <property type="molecule type" value="Genomic_DNA"/>
</dbReference>
<evidence type="ECO:0000256" key="1">
    <source>
        <dbReference type="ARBA" id="ARBA00023015"/>
    </source>
</evidence>
<dbReference type="Proteomes" id="UP000030853">
    <property type="component" value="Unassembled WGS sequence"/>
</dbReference>
<name>A0A0B1R8U0_9GAMM</name>
<dbReference type="AlphaFoldDB" id="A0A0B1R8U0"/>
<dbReference type="PANTHER" id="PTHR47504:SF5">
    <property type="entry name" value="RIGHT ORIGIN-BINDING PROTEIN"/>
    <property type="match status" value="1"/>
</dbReference>
<keyword evidence="2" id="KW-0238">DNA-binding</keyword>
<dbReference type="PROSITE" id="PS01124">
    <property type="entry name" value="HTH_ARAC_FAMILY_2"/>
    <property type="match status" value="1"/>
</dbReference>
<evidence type="ECO:0000259" key="4">
    <source>
        <dbReference type="PROSITE" id="PS01124"/>
    </source>
</evidence>
<evidence type="ECO:0000313" key="6">
    <source>
        <dbReference type="Proteomes" id="UP000030853"/>
    </source>
</evidence>
<dbReference type="RefSeq" id="WP_039328451.1">
    <property type="nucleotide sequence ID" value="NZ_JTJJ01000015.1"/>
</dbReference>
<dbReference type="PANTHER" id="PTHR47504">
    <property type="entry name" value="RIGHT ORIGIN-BINDING PROTEIN"/>
    <property type="match status" value="1"/>
</dbReference>
<dbReference type="InterPro" id="IPR018060">
    <property type="entry name" value="HTH_AraC"/>
</dbReference>
<organism evidence="5 6">
    <name type="scientific">Pantoea rodasii</name>
    <dbReference type="NCBI Taxonomy" id="1076549"/>
    <lineage>
        <taxon>Bacteria</taxon>
        <taxon>Pseudomonadati</taxon>
        <taxon>Pseudomonadota</taxon>
        <taxon>Gammaproteobacteria</taxon>
        <taxon>Enterobacterales</taxon>
        <taxon>Erwiniaceae</taxon>
        <taxon>Pantoea</taxon>
    </lineage>
</organism>
<gene>
    <name evidence="5" type="ORF">QU24_03345</name>
</gene>
<protein>
    <submittedName>
        <fullName evidence="5">AraC family transcriptional regulator</fullName>
    </submittedName>
</protein>
<dbReference type="InterPro" id="IPR009057">
    <property type="entry name" value="Homeodomain-like_sf"/>
</dbReference>
<comment type="caution">
    <text evidence="5">The sequence shown here is derived from an EMBL/GenBank/DDBJ whole genome shotgun (WGS) entry which is preliminary data.</text>
</comment>
<dbReference type="InterPro" id="IPR050959">
    <property type="entry name" value="MarA-like"/>
</dbReference>
<dbReference type="Gene3D" id="1.10.10.60">
    <property type="entry name" value="Homeodomain-like"/>
    <property type="match status" value="2"/>
</dbReference>